<organism evidence="1 2">
    <name type="scientific">Clostridium yunnanense</name>
    <dbReference type="NCBI Taxonomy" id="2800325"/>
    <lineage>
        <taxon>Bacteria</taxon>
        <taxon>Bacillati</taxon>
        <taxon>Bacillota</taxon>
        <taxon>Clostridia</taxon>
        <taxon>Eubacteriales</taxon>
        <taxon>Clostridiaceae</taxon>
        <taxon>Clostridium</taxon>
    </lineage>
</organism>
<name>A0ABS1EQI2_9CLOT</name>
<accession>A0ABS1EQI2</accession>
<reference evidence="2" key="1">
    <citation type="submission" date="2021-01" db="EMBL/GenBank/DDBJ databases">
        <title>Genome public.</title>
        <authorList>
            <person name="Liu C."/>
            <person name="Sun Q."/>
        </authorList>
    </citation>
    <scope>NUCLEOTIDE SEQUENCE [LARGE SCALE GENOMIC DNA]</scope>
    <source>
        <strain evidence="2">YIM B02505</strain>
    </source>
</reference>
<proteinExistence type="predicted"/>
<gene>
    <name evidence="1" type="ORF">JHL18_12940</name>
</gene>
<protein>
    <submittedName>
        <fullName evidence="1">Uncharacterized protein</fullName>
    </submittedName>
</protein>
<comment type="caution">
    <text evidence="1">The sequence shown here is derived from an EMBL/GenBank/DDBJ whole genome shotgun (WGS) entry which is preliminary data.</text>
</comment>
<dbReference type="EMBL" id="JAENHN010000037">
    <property type="protein sequence ID" value="MBK1811528.1"/>
    <property type="molecule type" value="Genomic_DNA"/>
</dbReference>
<evidence type="ECO:0000313" key="1">
    <source>
        <dbReference type="EMBL" id="MBK1811528.1"/>
    </source>
</evidence>
<keyword evidence="2" id="KW-1185">Reference proteome</keyword>
<evidence type="ECO:0000313" key="2">
    <source>
        <dbReference type="Proteomes" id="UP000596739"/>
    </source>
</evidence>
<sequence length="240" mass="28011">MYTCIDSNNKIYTVDQYCLLKKTNKEPQIIMCPFCRNNLFLRAENSQEKTHFCHKKNTSCSSVDYKKLFDSSSRKKTTEEILQIKLEIIRSSYRIFKSIEQQFAINITEEMYITIFSKLLDKKVLNLLNITPNHIPYIWVNELGYYENTSYLYTNLGNVNLAKVWNLSSKKDSVICISEDKNGYACTSIVEVDLDCLNILSNRIPIWFLSKTIPSLLEIINLETSQSENLLKELLNTCEY</sequence>
<dbReference type="Proteomes" id="UP000596739">
    <property type="component" value="Unassembled WGS sequence"/>
</dbReference>